<evidence type="ECO:0000313" key="1">
    <source>
        <dbReference type="EMBL" id="MFB2839645.1"/>
    </source>
</evidence>
<dbReference type="EMBL" id="JBHFNT010000317">
    <property type="protein sequence ID" value="MFB2839645.1"/>
    <property type="molecule type" value="Genomic_DNA"/>
</dbReference>
<name>A0ABV4WX00_9CYAN</name>
<comment type="caution">
    <text evidence="1">The sequence shown here is derived from an EMBL/GenBank/DDBJ whole genome shotgun (WGS) entry which is preliminary data.</text>
</comment>
<proteinExistence type="predicted"/>
<organism evidence="1 2">
    <name type="scientific">Floridaenema evergladense BLCC-F167</name>
    <dbReference type="NCBI Taxonomy" id="3153639"/>
    <lineage>
        <taxon>Bacteria</taxon>
        <taxon>Bacillati</taxon>
        <taxon>Cyanobacteriota</taxon>
        <taxon>Cyanophyceae</taxon>
        <taxon>Oscillatoriophycideae</taxon>
        <taxon>Aerosakkonematales</taxon>
        <taxon>Aerosakkonemataceae</taxon>
        <taxon>Floridanema</taxon>
        <taxon>Floridanema evergladense</taxon>
    </lineage>
</organism>
<keyword evidence="2" id="KW-1185">Reference proteome</keyword>
<dbReference type="Proteomes" id="UP001576780">
    <property type="component" value="Unassembled WGS sequence"/>
</dbReference>
<protein>
    <submittedName>
        <fullName evidence="1">Uncharacterized protein</fullName>
    </submittedName>
</protein>
<sequence length="85" mass="9687">MEHKILVHSHVGSDGILQLQVPTEYKDTDLKVTITIQSATPPQKKTPEELGWTPGFFERTAGAWEGEPLKRGEQGEFEERLWELL</sequence>
<dbReference type="RefSeq" id="WP_413281910.1">
    <property type="nucleotide sequence ID" value="NZ_JBHFNT010000317.1"/>
</dbReference>
<reference evidence="1 2" key="1">
    <citation type="submission" date="2024-09" db="EMBL/GenBank/DDBJ databases">
        <title>Floridaenema gen nov. (Aerosakkonemataceae, Aerosakkonematales ord. nov., Cyanobacteria) from benthic tropical and subtropical fresh waters, with the description of four new species.</title>
        <authorList>
            <person name="Moretto J.A."/>
            <person name="Berthold D.E."/>
            <person name="Lefler F.W."/>
            <person name="Huang I.-S."/>
            <person name="Laughinghouse H. IV."/>
        </authorList>
    </citation>
    <scope>NUCLEOTIDE SEQUENCE [LARGE SCALE GENOMIC DNA]</scope>
    <source>
        <strain evidence="1 2">BLCC-F167</strain>
    </source>
</reference>
<gene>
    <name evidence="1" type="ORF">ACE1CA_34575</name>
</gene>
<evidence type="ECO:0000313" key="2">
    <source>
        <dbReference type="Proteomes" id="UP001576780"/>
    </source>
</evidence>
<accession>A0ABV4WX00</accession>